<dbReference type="PANTHER" id="PTHR43126">
    <property type="entry name" value="D-ALANYL-D-ALANINE DIPEPTIDASE"/>
    <property type="match status" value="1"/>
</dbReference>
<accession>A0A850ER34</accession>
<evidence type="ECO:0000313" key="12">
    <source>
        <dbReference type="Proteomes" id="UP000564806"/>
    </source>
</evidence>
<dbReference type="AlphaFoldDB" id="A0A850ER34"/>
<keyword evidence="4 9" id="KW-0378">Hydrolase</keyword>
<dbReference type="EMBL" id="JABWCS010000213">
    <property type="protein sequence ID" value="NUU62240.1"/>
    <property type="molecule type" value="Genomic_DNA"/>
</dbReference>
<comment type="cofactor">
    <cofactor evidence="9">
        <name>Zn(2+)</name>
        <dbReference type="ChEBI" id="CHEBI:29105"/>
    </cofactor>
    <text evidence="9">Binds 1 zinc ion per subunit.</text>
</comment>
<keyword evidence="8 10" id="KW-0961">Cell wall biogenesis/degradation</keyword>
<evidence type="ECO:0000256" key="1">
    <source>
        <dbReference type="ARBA" id="ARBA00001362"/>
    </source>
</evidence>
<keyword evidence="5 9" id="KW-0862">Zinc</keyword>
<feature type="binding site" evidence="9">
    <location>
        <position position="168"/>
    </location>
    <ligand>
        <name>Zn(2+)</name>
        <dbReference type="ChEBI" id="CHEBI:29105"/>
        <note>catalytic</note>
    </ligand>
</feature>
<dbReference type="Pfam" id="PF01427">
    <property type="entry name" value="Peptidase_M15"/>
    <property type="match status" value="1"/>
</dbReference>
<feature type="binding site" evidence="9">
    <location>
        <position position="229"/>
    </location>
    <ligand>
        <name>Zn(2+)</name>
        <dbReference type="ChEBI" id="CHEBI:29105"/>
        <note>catalytic</note>
    </ligand>
</feature>
<protein>
    <recommendedName>
        <fullName evidence="9 10">D-alanyl-D-alanine dipeptidase</fullName>
        <shortName evidence="9 10">D-Ala-D-Ala dipeptidase</shortName>
        <ecNumber evidence="9 10">3.4.13.22</ecNumber>
    </recommendedName>
</protein>
<dbReference type="InterPro" id="IPR000755">
    <property type="entry name" value="A_A_dipeptidase"/>
</dbReference>
<dbReference type="Gene3D" id="3.30.1380.10">
    <property type="match status" value="1"/>
</dbReference>
<keyword evidence="6 9" id="KW-0224">Dipeptidase</keyword>
<dbReference type="GO" id="GO:0006508">
    <property type="term" value="P:proteolysis"/>
    <property type="evidence" value="ECO:0007669"/>
    <property type="project" value="UniProtKB-KW"/>
</dbReference>
<sequence length="247" mass="28064">MLLITSLNSGHYASAANTKVSSGSFYNSESSDQLKPSPTPEKQHKLPQGFAYLDEIIPSAQYEIRYYSSNNFVGQRIDGYKAPLAIMSKPAANALKTVSDNLARQGYILRIYDTYRPQKAVNHFIRWSKDASDIQMKAQYYPALDKKNLFKLGFIASKSGHSRGSTVDLTLAYLKNGAVVDMGSPYDFFGPISYYDSKLISKSQMANRKILKDAMMKEGFQPYSKEWWHFTLKKEPYPGKYFDFDVE</sequence>
<feature type="site" description="Transition state stabilizer" evidence="9">
    <location>
        <position position="116"/>
    </location>
</feature>
<dbReference type="PIRSF" id="PIRSF026671">
    <property type="entry name" value="AA_dipeptidase"/>
    <property type="match status" value="1"/>
</dbReference>
<dbReference type="GO" id="GO:0008270">
    <property type="term" value="F:zinc ion binding"/>
    <property type="evidence" value="ECO:0007669"/>
    <property type="project" value="UniProtKB-UniRule"/>
</dbReference>
<dbReference type="PANTHER" id="PTHR43126:SF1">
    <property type="entry name" value="D-ALANYL-D-ALANINE DIPEPTIDASE"/>
    <property type="match status" value="1"/>
</dbReference>
<dbReference type="GO" id="GO:0160237">
    <property type="term" value="F:D-Ala-D-Ala dipeptidase activity"/>
    <property type="evidence" value="ECO:0007669"/>
    <property type="project" value="UniProtKB-EC"/>
</dbReference>
<comment type="caution">
    <text evidence="11">The sequence shown here is derived from an EMBL/GenBank/DDBJ whole genome shotgun (WGS) entry which is preliminary data.</text>
</comment>
<dbReference type="InterPro" id="IPR009045">
    <property type="entry name" value="Zn_M74/Hedgehog-like"/>
</dbReference>
<evidence type="ECO:0000256" key="10">
    <source>
        <dbReference type="PIRNR" id="PIRNR026671"/>
    </source>
</evidence>
<evidence type="ECO:0000256" key="9">
    <source>
        <dbReference type="HAMAP-Rule" id="MF_01924"/>
    </source>
</evidence>
<comment type="catalytic activity">
    <reaction evidence="1 9 10">
        <text>D-alanyl-D-alanine + H2O = 2 D-alanine</text>
        <dbReference type="Rhea" id="RHEA:20661"/>
        <dbReference type="ChEBI" id="CHEBI:15377"/>
        <dbReference type="ChEBI" id="CHEBI:57416"/>
        <dbReference type="ChEBI" id="CHEBI:57822"/>
        <dbReference type="EC" id="3.4.13.22"/>
    </reaction>
</comment>
<keyword evidence="12" id="KW-1185">Reference proteome</keyword>
<evidence type="ECO:0000256" key="7">
    <source>
        <dbReference type="ARBA" id="ARBA00023049"/>
    </source>
</evidence>
<reference evidence="11" key="1">
    <citation type="submission" date="2020-06" db="EMBL/GenBank/DDBJ databases">
        <title>Paenibacillus sp. nov., isolated from soil.</title>
        <authorList>
            <person name="Seo Y.L."/>
        </authorList>
    </citation>
    <scope>NUCLEOTIDE SEQUENCE [LARGE SCALE GENOMIC DNA]</scope>
    <source>
        <strain evidence="11">JW14</strain>
    </source>
</reference>
<feature type="binding site" evidence="9">
    <location>
        <position position="161"/>
    </location>
    <ligand>
        <name>Zn(2+)</name>
        <dbReference type="ChEBI" id="CHEBI:29105"/>
        <note>catalytic</note>
    </ligand>
</feature>
<dbReference type="GO" id="GO:0071555">
    <property type="term" value="P:cell wall organization"/>
    <property type="evidence" value="ECO:0007669"/>
    <property type="project" value="UniProtKB-KW"/>
</dbReference>
<evidence type="ECO:0000256" key="2">
    <source>
        <dbReference type="ARBA" id="ARBA00022670"/>
    </source>
</evidence>
<gene>
    <name evidence="11" type="ORF">HPT30_17995</name>
</gene>
<keyword evidence="7 9" id="KW-0482">Metalloprotease</keyword>
<comment type="function">
    <text evidence="9 10">Catalyzes hydrolysis of the D-alanyl-D-alanine dipeptide.</text>
</comment>
<evidence type="ECO:0000256" key="4">
    <source>
        <dbReference type="ARBA" id="ARBA00022801"/>
    </source>
</evidence>
<dbReference type="CDD" id="cd14817">
    <property type="entry name" value="D-Ala-D-Ala_dipeptidase_VanX"/>
    <property type="match status" value="1"/>
</dbReference>
<evidence type="ECO:0000256" key="6">
    <source>
        <dbReference type="ARBA" id="ARBA00022997"/>
    </source>
</evidence>
<proteinExistence type="inferred from homology"/>
<dbReference type="Proteomes" id="UP000564806">
    <property type="component" value="Unassembled WGS sequence"/>
</dbReference>
<dbReference type="EC" id="3.4.13.22" evidence="9 10"/>
<dbReference type="SUPFAM" id="SSF55166">
    <property type="entry name" value="Hedgehog/DD-peptidase"/>
    <property type="match status" value="1"/>
</dbReference>
<keyword evidence="2 9" id="KW-0645">Protease</keyword>
<evidence type="ECO:0000256" key="5">
    <source>
        <dbReference type="ARBA" id="ARBA00022833"/>
    </source>
</evidence>
<feature type="active site" description="Proton donor/acceptor" evidence="9">
    <location>
        <position position="226"/>
    </location>
</feature>
<keyword evidence="3 9" id="KW-0479">Metal-binding</keyword>
<organism evidence="11 12">
    <name type="scientific">Paenibacillus agri</name>
    <dbReference type="NCBI Taxonomy" id="2744309"/>
    <lineage>
        <taxon>Bacteria</taxon>
        <taxon>Bacillati</taxon>
        <taxon>Bacillota</taxon>
        <taxon>Bacilli</taxon>
        <taxon>Bacillales</taxon>
        <taxon>Paenibacillaceae</taxon>
        <taxon>Paenibacillus</taxon>
    </lineage>
</organism>
<evidence type="ECO:0000313" key="11">
    <source>
        <dbReference type="EMBL" id="NUU62240.1"/>
    </source>
</evidence>
<evidence type="ECO:0000256" key="8">
    <source>
        <dbReference type="ARBA" id="ARBA00023316"/>
    </source>
</evidence>
<comment type="similarity">
    <text evidence="9 10">Belongs to the peptidase M15D family.</text>
</comment>
<evidence type="ECO:0000256" key="3">
    <source>
        <dbReference type="ARBA" id="ARBA00022723"/>
    </source>
</evidence>
<dbReference type="GO" id="GO:0008237">
    <property type="term" value="F:metallopeptidase activity"/>
    <property type="evidence" value="ECO:0007669"/>
    <property type="project" value="UniProtKB-KW"/>
</dbReference>
<name>A0A850ER34_9BACL</name>
<dbReference type="HAMAP" id="MF_01924">
    <property type="entry name" value="A_A_dipeptidase"/>
    <property type="match status" value="1"/>
</dbReference>